<name>A0A645J2U6_9ZZZZ</name>
<dbReference type="GO" id="GO:0006355">
    <property type="term" value="P:regulation of DNA-templated transcription"/>
    <property type="evidence" value="ECO:0007669"/>
    <property type="project" value="InterPro"/>
</dbReference>
<dbReference type="InterPro" id="IPR012318">
    <property type="entry name" value="HTH_CRP"/>
</dbReference>
<reference evidence="2" key="1">
    <citation type="submission" date="2019-08" db="EMBL/GenBank/DDBJ databases">
        <authorList>
            <person name="Kucharzyk K."/>
            <person name="Murdoch R.W."/>
            <person name="Higgins S."/>
            <person name="Loffler F."/>
        </authorList>
    </citation>
    <scope>NUCLEOTIDE SEQUENCE</scope>
</reference>
<protein>
    <recommendedName>
        <fullName evidence="1">HTH crp-type domain-containing protein</fullName>
    </recommendedName>
</protein>
<evidence type="ECO:0000313" key="2">
    <source>
        <dbReference type="EMBL" id="MPN54794.1"/>
    </source>
</evidence>
<dbReference type="SUPFAM" id="SSF46785">
    <property type="entry name" value="Winged helix' DNA-binding domain"/>
    <property type="match status" value="1"/>
</dbReference>
<organism evidence="2">
    <name type="scientific">bioreactor metagenome</name>
    <dbReference type="NCBI Taxonomy" id="1076179"/>
    <lineage>
        <taxon>unclassified sequences</taxon>
        <taxon>metagenomes</taxon>
        <taxon>ecological metagenomes</taxon>
    </lineage>
</organism>
<dbReference type="AlphaFoldDB" id="A0A645J2U6"/>
<dbReference type="Gene3D" id="1.10.10.10">
    <property type="entry name" value="Winged helix-like DNA-binding domain superfamily/Winged helix DNA-binding domain"/>
    <property type="match status" value="1"/>
</dbReference>
<dbReference type="GO" id="GO:0003677">
    <property type="term" value="F:DNA binding"/>
    <property type="evidence" value="ECO:0007669"/>
    <property type="project" value="InterPro"/>
</dbReference>
<dbReference type="Pfam" id="PF13545">
    <property type="entry name" value="HTH_Crp_2"/>
    <property type="match status" value="1"/>
</dbReference>
<dbReference type="InterPro" id="IPR036390">
    <property type="entry name" value="WH_DNA-bd_sf"/>
</dbReference>
<proteinExistence type="predicted"/>
<sequence length="45" mass="5154">MVGTSRETVSRFLTTLEKAKVISLIDNKIIIKDKKELLKYVKSSE</sequence>
<dbReference type="InterPro" id="IPR036388">
    <property type="entry name" value="WH-like_DNA-bd_sf"/>
</dbReference>
<dbReference type="EMBL" id="VSSQ01123365">
    <property type="protein sequence ID" value="MPN54794.1"/>
    <property type="molecule type" value="Genomic_DNA"/>
</dbReference>
<feature type="domain" description="HTH crp-type" evidence="1">
    <location>
        <begin position="1"/>
        <end position="35"/>
    </location>
</feature>
<accession>A0A645J2U6</accession>
<evidence type="ECO:0000259" key="1">
    <source>
        <dbReference type="PROSITE" id="PS51063"/>
    </source>
</evidence>
<comment type="caution">
    <text evidence="2">The sequence shown here is derived from an EMBL/GenBank/DDBJ whole genome shotgun (WGS) entry which is preliminary data.</text>
</comment>
<gene>
    <name evidence="2" type="ORF">SDC9_202471</name>
</gene>
<dbReference type="PROSITE" id="PS51063">
    <property type="entry name" value="HTH_CRP_2"/>
    <property type="match status" value="1"/>
</dbReference>